<dbReference type="EMBL" id="UFQT01000513">
    <property type="protein sequence ID" value="SSX24879.1"/>
    <property type="molecule type" value="Genomic_DNA"/>
</dbReference>
<reference evidence="2" key="2">
    <citation type="submission" date="2018-07" db="EMBL/GenBank/DDBJ databases">
        <authorList>
            <person name="Quirk P.G."/>
            <person name="Krulwich T.A."/>
        </authorList>
    </citation>
    <scope>NUCLEOTIDE SEQUENCE</scope>
</reference>
<dbReference type="InterPro" id="IPR053002">
    <property type="entry name" value="Metalloproteinase_M10B"/>
</dbReference>
<dbReference type="Pfam" id="PF12044">
    <property type="entry name" value="Metallopep"/>
    <property type="match status" value="1"/>
</dbReference>
<dbReference type="PANTHER" id="PTHR21054">
    <property type="entry name" value="ZINC METALLOPROTEINASE-RELATED"/>
    <property type="match status" value="1"/>
</dbReference>
<evidence type="ECO:0000313" key="2">
    <source>
        <dbReference type="EMBL" id="SSX24879.1"/>
    </source>
</evidence>
<gene>
    <name evidence="1" type="primary">CSON011636</name>
</gene>
<organism evidence="1">
    <name type="scientific">Culicoides sonorensis</name>
    <name type="common">Biting midge</name>
    <dbReference type="NCBI Taxonomy" id="179676"/>
    <lineage>
        <taxon>Eukaryota</taxon>
        <taxon>Metazoa</taxon>
        <taxon>Ecdysozoa</taxon>
        <taxon>Arthropoda</taxon>
        <taxon>Hexapoda</taxon>
        <taxon>Insecta</taxon>
        <taxon>Pterygota</taxon>
        <taxon>Neoptera</taxon>
        <taxon>Endopterygota</taxon>
        <taxon>Diptera</taxon>
        <taxon>Nematocera</taxon>
        <taxon>Chironomoidea</taxon>
        <taxon>Ceratopogonidae</taxon>
        <taxon>Ceratopogoninae</taxon>
        <taxon>Culicoides</taxon>
        <taxon>Monoculicoides</taxon>
    </lineage>
</organism>
<proteinExistence type="predicted"/>
<accession>A0A336KHX1</accession>
<dbReference type="AlphaFoldDB" id="A0A336KHX1"/>
<dbReference type="EMBL" id="UFQS01000513">
    <property type="protein sequence ID" value="SSX04516.1"/>
    <property type="molecule type" value="Genomic_DNA"/>
</dbReference>
<reference evidence="1" key="1">
    <citation type="submission" date="2018-04" db="EMBL/GenBank/DDBJ databases">
        <authorList>
            <person name="Go L.Y."/>
            <person name="Mitchell J.A."/>
        </authorList>
    </citation>
    <scope>NUCLEOTIDE SEQUENCE</scope>
    <source>
        <tissue evidence="1">Whole organism</tissue>
    </source>
</reference>
<dbReference type="InterPro" id="IPR021917">
    <property type="entry name" value="Unchr_Zn-peptidase-like"/>
</dbReference>
<dbReference type="PANTHER" id="PTHR21054:SF2">
    <property type="entry name" value="MIP04191P"/>
    <property type="match status" value="1"/>
</dbReference>
<protein>
    <submittedName>
        <fullName evidence="1">CSON011636 protein</fullName>
    </submittedName>
</protein>
<sequence>MKLYEALKPEKSLQIWSDFCKQKKNHSKIHELKIIIVSYKNVVMSDILIENYSDNENVYHPIILIKGKITNPVQTCSEISSYISSNAQQKFSLSKKGKFKILHELKSGENKIKFSYNQKLLTELTLNYIDLSNENVRKVQPLYLLCSDTEIEVDELHLNCSKILLGCKLAQSLYAEKLFEGTENRKTFIVTHDCKPFKLQLTETQAHQLSDQSLWELVARNLIKSEIWDCNVKYIAFTAFTKYLGFGDKSPIEYTYAQIRARTLSNPALSTGGLALLGTGCLYTWPTDITQVISHFLDKTRIDIATQLDDSNYRCTYGGCYSTTIGSVCHELGHIFDLGHTKDGIMGKDIDYIGRVFVTDLYTENLPDRIVGIKASIQPEKVKSYHHTFTKIRQPGQYLIKYHEQKDDDLTFFAQNHLITLAFHKWFNFDNKSTCQAQTLKFDRELSTIYSKYQLVLVEIRKCTDGMLIEFWQFTEDDVFEFKFPDNCETNDAVLFVMDIEGNILKQNF</sequence>
<name>A0A336KHX1_CULSO</name>
<dbReference type="VEuPathDB" id="VectorBase:CSON011636"/>
<evidence type="ECO:0000313" key="1">
    <source>
        <dbReference type="EMBL" id="SSX04516.1"/>
    </source>
</evidence>
<dbReference type="SUPFAM" id="SSF55486">
    <property type="entry name" value="Metalloproteases ('zincins'), catalytic domain"/>
    <property type="match status" value="1"/>
</dbReference>
<dbReference type="OMA" id="GHFYAWP"/>